<protein>
    <submittedName>
        <fullName evidence="8">Multidrug export protein MepA</fullName>
    </submittedName>
</protein>
<dbReference type="EMBL" id="LWMT01000039">
    <property type="protein sequence ID" value="KZX17191.1"/>
    <property type="molecule type" value="Genomic_DNA"/>
</dbReference>
<feature type="transmembrane region" description="Helical" evidence="7">
    <location>
        <begin position="389"/>
        <end position="412"/>
    </location>
</feature>
<feature type="transmembrane region" description="Helical" evidence="7">
    <location>
        <begin position="192"/>
        <end position="213"/>
    </location>
</feature>
<dbReference type="GO" id="GO:0015297">
    <property type="term" value="F:antiporter activity"/>
    <property type="evidence" value="ECO:0007669"/>
    <property type="project" value="InterPro"/>
</dbReference>
<evidence type="ECO:0000256" key="3">
    <source>
        <dbReference type="ARBA" id="ARBA00022475"/>
    </source>
</evidence>
<feature type="transmembrane region" description="Helical" evidence="7">
    <location>
        <begin position="92"/>
        <end position="114"/>
    </location>
</feature>
<dbReference type="InterPro" id="IPR048279">
    <property type="entry name" value="MdtK-like"/>
</dbReference>
<sequence>MSKNIDLITGDPKKAIVSLAWPMMVSMLLIMAYNLADSIWIAGLGSDALAALGFVTPLFMIVIGLGNGLGAGANSLIARSIGGKDKKTADNAALHSVLITFILSIVTPIILLFFLKDILILMGAGSTVGLALEYGNVIFAGIFSLLFSALLSSILRSEGDVKRAMYAMAITAVLNIVIDPIFIYTLNLGMTGAAIATVFSALISCLVMVYWIWVKKDTYLSLSASSFHYKGKIVKDILNVAIPSTAEMLIMSILAVLMNAMIMIVSGTVAVAAYTAGMRIVQLCMIPILGFGTAVLTVAGAAYGARNYDKLKTAFTYSIKLGFVLSIGLGLIMVIFSPQIAQIFSYSDAAGGLPEAITQVLQILSFFLVAMPFGLVSSMVFQGVGKGHMSLLITMFRSLIFEAILSYLFGFVLGGGIIGLYIGIVLGSFIGSFFGFGLAVLFLKSFKKKYAEYNKKMKTQE</sequence>
<evidence type="ECO:0000256" key="2">
    <source>
        <dbReference type="ARBA" id="ARBA00022448"/>
    </source>
</evidence>
<evidence type="ECO:0000256" key="7">
    <source>
        <dbReference type="SAM" id="Phobius"/>
    </source>
</evidence>
<reference evidence="8 9" key="1">
    <citation type="submission" date="2016-04" db="EMBL/GenBank/DDBJ databases">
        <title>Genome sequence of Methanobrevibacter filiformis DSM 11501.</title>
        <authorList>
            <person name="Poehlein A."/>
            <person name="Seedorf H."/>
            <person name="Daniel R."/>
        </authorList>
    </citation>
    <scope>NUCLEOTIDE SEQUENCE [LARGE SCALE GENOMIC DNA]</scope>
    <source>
        <strain evidence="8 9">DSM 11501</strain>
    </source>
</reference>
<keyword evidence="6 7" id="KW-0472">Membrane</keyword>
<keyword evidence="3" id="KW-1003">Cell membrane</keyword>
<dbReference type="AlphaFoldDB" id="A0A166F090"/>
<evidence type="ECO:0000313" key="8">
    <source>
        <dbReference type="EMBL" id="KZX17191.1"/>
    </source>
</evidence>
<dbReference type="PATRIC" id="fig|55758.3.peg.338"/>
<dbReference type="RefSeq" id="WP_245637439.1">
    <property type="nucleotide sequence ID" value="NZ_LWMT01000039.1"/>
</dbReference>
<keyword evidence="2" id="KW-0813">Transport</keyword>
<dbReference type="CDD" id="cd13147">
    <property type="entry name" value="MATE_MJ0709_like"/>
    <property type="match status" value="1"/>
</dbReference>
<proteinExistence type="predicted"/>
<gene>
    <name evidence="8" type="primary">mepA_2</name>
    <name evidence="8" type="ORF">MBFIL_03030</name>
</gene>
<name>A0A166F090_9EURY</name>
<comment type="subcellular location">
    <subcellularLocation>
        <location evidence="1">Cell membrane</location>
        <topology evidence="1">Multi-pass membrane protein</topology>
    </subcellularLocation>
</comment>
<dbReference type="GO" id="GO:0005886">
    <property type="term" value="C:plasma membrane"/>
    <property type="evidence" value="ECO:0007669"/>
    <property type="project" value="UniProtKB-SubCell"/>
</dbReference>
<dbReference type="Proteomes" id="UP000077066">
    <property type="component" value="Unassembled WGS sequence"/>
</dbReference>
<evidence type="ECO:0000256" key="1">
    <source>
        <dbReference type="ARBA" id="ARBA00004651"/>
    </source>
</evidence>
<feature type="transmembrane region" description="Helical" evidence="7">
    <location>
        <begin position="280"/>
        <end position="305"/>
    </location>
</feature>
<evidence type="ECO:0000256" key="4">
    <source>
        <dbReference type="ARBA" id="ARBA00022692"/>
    </source>
</evidence>
<organism evidence="8 9">
    <name type="scientific">Methanobrevibacter filiformis</name>
    <dbReference type="NCBI Taxonomy" id="55758"/>
    <lineage>
        <taxon>Archaea</taxon>
        <taxon>Methanobacteriati</taxon>
        <taxon>Methanobacteriota</taxon>
        <taxon>Methanomada group</taxon>
        <taxon>Methanobacteria</taxon>
        <taxon>Methanobacteriales</taxon>
        <taxon>Methanobacteriaceae</taxon>
        <taxon>Methanobrevibacter</taxon>
    </lineage>
</organism>
<feature type="transmembrane region" description="Helical" evidence="7">
    <location>
        <begin position="317"/>
        <end position="336"/>
    </location>
</feature>
<evidence type="ECO:0000256" key="6">
    <source>
        <dbReference type="ARBA" id="ARBA00023136"/>
    </source>
</evidence>
<keyword evidence="5 7" id="KW-1133">Transmembrane helix</keyword>
<dbReference type="PIRSF" id="PIRSF006603">
    <property type="entry name" value="DinF"/>
    <property type="match status" value="1"/>
</dbReference>
<keyword evidence="9" id="KW-1185">Reference proteome</keyword>
<dbReference type="GO" id="GO:0042910">
    <property type="term" value="F:xenobiotic transmembrane transporter activity"/>
    <property type="evidence" value="ECO:0007669"/>
    <property type="project" value="InterPro"/>
</dbReference>
<dbReference type="STRING" id="55758.MBFIL_03030"/>
<feature type="transmembrane region" description="Helical" evidence="7">
    <location>
        <begin position="15"/>
        <end position="36"/>
    </location>
</feature>
<evidence type="ECO:0000256" key="5">
    <source>
        <dbReference type="ARBA" id="ARBA00022989"/>
    </source>
</evidence>
<comment type="caution">
    <text evidence="8">The sequence shown here is derived from an EMBL/GenBank/DDBJ whole genome shotgun (WGS) entry which is preliminary data.</text>
</comment>
<dbReference type="NCBIfam" id="TIGR00797">
    <property type="entry name" value="matE"/>
    <property type="match status" value="1"/>
</dbReference>
<evidence type="ECO:0000313" key="9">
    <source>
        <dbReference type="Proteomes" id="UP000077066"/>
    </source>
</evidence>
<feature type="transmembrane region" description="Helical" evidence="7">
    <location>
        <begin position="134"/>
        <end position="154"/>
    </location>
</feature>
<dbReference type="PANTHER" id="PTHR43549:SF2">
    <property type="entry name" value="MULTIDRUG RESISTANCE PROTEIN NORM-RELATED"/>
    <property type="match status" value="1"/>
</dbReference>
<dbReference type="PANTHER" id="PTHR43549">
    <property type="entry name" value="MULTIDRUG RESISTANCE PROTEIN YPNP-RELATED"/>
    <property type="match status" value="1"/>
</dbReference>
<feature type="transmembrane region" description="Helical" evidence="7">
    <location>
        <begin position="249"/>
        <end position="274"/>
    </location>
</feature>
<feature type="transmembrane region" description="Helical" evidence="7">
    <location>
        <begin position="166"/>
        <end position="186"/>
    </location>
</feature>
<accession>A0A166F090</accession>
<dbReference type="InterPro" id="IPR002528">
    <property type="entry name" value="MATE_fam"/>
</dbReference>
<dbReference type="Pfam" id="PF01554">
    <property type="entry name" value="MatE"/>
    <property type="match status" value="2"/>
</dbReference>
<dbReference type="InterPro" id="IPR052031">
    <property type="entry name" value="Membrane_Transporter-Flippase"/>
</dbReference>
<feature type="transmembrane region" description="Helical" evidence="7">
    <location>
        <begin position="48"/>
        <end position="71"/>
    </location>
</feature>
<feature type="transmembrane region" description="Helical" evidence="7">
    <location>
        <begin position="356"/>
        <end position="377"/>
    </location>
</feature>
<feature type="transmembrane region" description="Helical" evidence="7">
    <location>
        <begin position="418"/>
        <end position="443"/>
    </location>
</feature>
<keyword evidence="4 7" id="KW-0812">Transmembrane</keyword>